<sequence length="123" mass="14407">MGNLHSNITQRIQQFEFFDKNWFSGIIGRLRRLREEIVERAYALVRNFQFQQEPAHRHIASTGTGGPVTRSRSRSNVAIENPSDFGVLQDRIEVYNNNEMKLVYFVCVVNLLVLAFLFNWVFI</sequence>
<evidence type="ECO:0000313" key="2">
    <source>
        <dbReference type="Proteomes" id="UP000483820"/>
    </source>
</evidence>
<gene>
    <name evidence="1" type="ORF">GCK72_007074</name>
</gene>
<evidence type="ECO:0000313" key="1">
    <source>
        <dbReference type="EMBL" id="KAF1767116.1"/>
    </source>
</evidence>
<accession>A0A2P4WDS1</accession>
<proteinExistence type="predicted"/>
<reference evidence="1 2" key="1">
    <citation type="submission" date="2019-12" db="EMBL/GenBank/DDBJ databases">
        <title>Chromosome-level assembly of the Caenorhabditis remanei genome.</title>
        <authorList>
            <person name="Teterina A.A."/>
            <person name="Willis J.H."/>
            <person name="Phillips P.C."/>
        </authorList>
    </citation>
    <scope>NUCLEOTIDE SEQUENCE [LARGE SCALE GENOMIC DNA]</scope>
    <source>
        <strain evidence="1 2">PX506</strain>
        <tissue evidence="1">Whole organism</tissue>
    </source>
</reference>
<dbReference type="CTD" id="78774291"/>
<protein>
    <submittedName>
        <fullName evidence="1">Uncharacterized protein</fullName>
    </submittedName>
</protein>
<organism evidence="1 2">
    <name type="scientific">Caenorhabditis remanei</name>
    <name type="common">Caenorhabditis vulgaris</name>
    <dbReference type="NCBI Taxonomy" id="31234"/>
    <lineage>
        <taxon>Eukaryota</taxon>
        <taxon>Metazoa</taxon>
        <taxon>Ecdysozoa</taxon>
        <taxon>Nematoda</taxon>
        <taxon>Chromadorea</taxon>
        <taxon>Rhabditida</taxon>
        <taxon>Rhabditina</taxon>
        <taxon>Rhabditomorpha</taxon>
        <taxon>Rhabditoidea</taxon>
        <taxon>Rhabditidae</taxon>
        <taxon>Peloderinae</taxon>
        <taxon>Caenorhabditis</taxon>
    </lineage>
</organism>
<dbReference type="RefSeq" id="XP_053590161.1">
    <property type="nucleotide sequence ID" value="XM_053725967.1"/>
</dbReference>
<dbReference type="Proteomes" id="UP000483820">
    <property type="component" value="Chromosome II"/>
</dbReference>
<comment type="caution">
    <text evidence="1">The sequence shown here is derived from an EMBL/GenBank/DDBJ whole genome shotgun (WGS) entry which is preliminary data.</text>
</comment>
<dbReference type="EMBL" id="WUAV01000002">
    <property type="protein sequence ID" value="KAF1767116.1"/>
    <property type="molecule type" value="Genomic_DNA"/>
</dbReference>
<dbReference type="GeneID" id="78774291"/>
<dbReference type="AlphaFoldDB" id="A0A2P4WDS1"/>
<name>A0A2P4WDS1_CAERE</name>
<dbReference type="KEGG" id="crq:GCK72_007074"/>